<evidence type="ECO:0000256" key="6">
    <source>
        <dbReference type="ARBA" id="ARBA00023242"/>
    </source>
</evidence>
<dbReference type="AlphaFoldDB" id="A0A8H6RPY3"/>
<evidence type="ECO:0000256" key="5">
    <source>
        <dbReference type="ARBA" id="ARBA00023163"/>
    </source>
</evidence>
<keyword evidence="4" id="KW-0238">DNA-binding</keyword>
<dbReference type="PANTHER" id="PTHR36206:SF4">
    <property type="entry name" value="HYPOTHETICAL CONSERVED PROTEIN (EUROFUNG)-RELATED"/>
    <property type="match status" value="1"/>
</dbReference>
<keyword evidence="1" id="KW-0479">Metal-binding</keyword>
<keyword evidence="5" id="KW-0804">Transcription</keyword>
<keyword evidence="6" id="KW-0539">Nucleus</keyword>
<dbReference type="Proteomes" id="UP000660729">
    <property type="component" value="Unassembled WGS sequence"/>
</dbReference>
<dbReference type="EMBL" id="JABCIY010000041">
    <property type="protein sequence ID" value="KAF7195168.1"/>
    <property type="molecule type" value="Genomic_DNA"/>
</dbReference>
<evidence type="ECO:0000313" key="7">
    <source>
        <dbReference type="EMBL" id="KAF7195168.1"/>
    </source>
</evidence>
<protein>
    <submittedName>
        <fullName evidence="7">Aspercryptin biosynthesis cluster-specific transcription regulator atnN</fullName>
    </submittedName>
</protein>
<reference evidence="7" key="1">
    <citation type="submission" date="2020-04" db="EMBL/GenBank/DDBJ databases">
        <title>Draft genome resource of the tomato pathogen Pseudocercospora fuligena.</title>
        <authorList>
            <person name="Zaccaron A."/>
        </authorList>
    </citation>
    <scope>NUCLEOTIDE SEQUENCE</scope>
    <source>
        <strain evidence="7">PF001</strain>
    </source>
</reference>
<evidence type="ECO:0000256" key="1">
    <source>
        <dbReference type="ARBA" id="ARBA00022723"/>
    </source>
</evidence>
<dbReference type="GO" id="GO:0003677">
    <property type="term" value="F:DNA binding"/>
    <property type="evidence" value="ECO:0007669"/>
    <property type="project" value="UniProtKB-KW"/>
</dbReference>
<accession>A0A8H6RPY3</accession>
<proteinExistence type="predicted"/>
<keyword evidence="3" id="KW-0805">Transcription regulation</keyword>
<organism evidence="7 8">
    <name type="scientific">Pseudocercospora fuligena</name>
    <dbReference type="NCBI Taxonomy" id="685502"/>
    <lineage>
        <taxon>Eukaryota</taxon>
        <taxon>Fungi</taxon>
        <taxon>Dikarya</taxon>
        <taxon>Ascomycota</taxon>
        <taxon>Pezizomycotina</taxon>
        <taxon>Dothideomycetes</taxon>
        <taxon>Dothideomycetidae</taxon>
        <taxon>Mycosphaerellales</taxon>
        <taxon>Mycosphaerellaceae</taxon>
        <taxon>Pseudocercospora</taxon>
    </lineage>
</organism>
<keyword evidence="8" id="KW-1185">Reference proteome</keyword>
<evidence type="ECO:0000256" key="3">
    <source>
        <dbReference type="ARBA" id="ARBA00023015"/>
    </source>
</evidence>
<comment type="caution">
    <text evidence="7">The sequence shown here is derived from an EMBL/GenBank/DDBJ whole genome shotgun (WGS) entry which is preliminary data.</text>
</comment>
<evidence type="ECO:0000256" key="4">
    <source>
        <dbReference type="ARBA" id="ARBA00023125"/>
    </source>
</evidence>
<evidence type="ECO:0000313" key="8">
    <source>
        <dbReference type="Proteomes" id="UP000660729"/>
    </source>
</evidence>
<dbReference type="InterPro" id="IPR052360">
    <property type="entry name" value="Transcr_Regulatory_Proteins"/>
</dbReference>
<sequence>MSARGSSRRVVPVIRTGCLHCRSQGVVCDVQNPNCKAHLSTEWESNKTLSTRRTARRSGVADHGSSPAVLISFDWQGTYQERQSLHFFSIVSAPELAGYADILFWQESLLQSTFLDDAIKHLVAAIGAAHEYNLRRQASRSNTETDRMGAFALRQCNKSIEHLVRPVKSNDEKALLRNLTAAVLFTCFELTNEDRQAALPHVVHARRLIEQSKIVLAQKRRSDYPIDLSTIEPLVAHYEAQTGHYYGDRATPHAEFDVNKVFSIKSIVQARTSLEAALSRFQSVACQLADDLSEADYDNIILQRDNFADWFRRWDIAFSKFLAQETNTLGTSDSGTVSLLCLHQKAALLVSSIEYGEGEAVWRGFDSEFKDIVHLATEVFHLGQKRAIAYQPPEIAYFSSSMGLTEPLYLAASRSPDRSTAEKATALMRKLPLSEGAVSGWRVKVLEDFLRTLTRSRVK</sequence>
<dbReference type="PANTHER" id="PTHR36206">
    <property type="entry name" value="ASPERCRYPTIN BIOSYNTHESIS CLUSTER-SPECIFIC TRANSCRIPTION REGULATOR ATNN-RELATED"/>
    <property type="match status" value="1"/>
</dbReference>
<gene>
    <name evidence="7" type="ORF">HII31_03374</name>
</gene>
<name>A0A8H6RPY3_9PEZI</name>
<dbReference type="GO" id="GO:0046872">
    <property type="term" value="F:metal ion binding"/>
    <property type="evidence" value="ECO:0007669"/>
    <property type="project" value="UniProtKB-KW"/>
</dbReference>
<keyword evidence="2" id="KW-0862">Zinc</keyword>
<evidence type="ECO:0000256" key="2">
    <source>
        <dbReference type="ARBA" id="ARBA00022833"/>
    </source>
</evidence>
<dbReference type="OrthoDB" id="2593732at2759"/>